<dbReference type="EMBL" id="CAJMWS010000695">
    <property type="protein sequence ID" value="CAE6459255.1"/>
    <property type="molecule type" value="Genomic_DNA"/>
</dbReference>
<dbReference type="Proteomes" id="UP000663846">
    <property type="component" value="Unassembled WGS sequence"/>
</dbReference>
<dbReference type="PROSITE" id="PS50213">
    <property type="entry name" value="FAS1"/>
    <property type="match status" value="1"/>
</dbReference>
<dbReference type="SUPFAM" id="SSF82153">
    <property type="entry name" value="FAS1 domain"/>
    <property type="match status" value="1"/>
</dbReference>
<feature type="domain" description="FAS1" evidence="1">
    <location>
        <begin position="211"/>
        <end position="346"/>
    </location>
</feature>
<dbReference type="PANTHER" id="PTHR10900">
    <property type="entry name" value="PERIOSTIN-RELATED"/>
    <property type="match status" value="1"/>
</dbReference>
<dbReference type="SMART" id="SM00554">
    <property type="entry name" value="FAS1"/>
    <property type="match status" value="1"/>
</dbReference>
<evidence type="ECO:0000313" key="3">
    <source>
        <dbReference type="Proteomes" id="UP000663846"/>
    </source>
</evidence>
<accession>A0A8H3BKP3</accession>
<protein>
    <recommendedName>
        <fullName evidence="1">FAS1 domain-containing protein</fullName>
    </recommendedName>
</protein>
<dbReference type="InterPro" id="IPR000782">
    <property type="entry name" value="FAS1_domain"/>
</dbReference>
<proteinExistence type="predicted"/>
<dbReference type="GO" id="GO:0005615">
    <property type="term" value="C:extracellular space"/>
    <property type="evidence" value="ECO:0007669"/>
    <property type="project" value="TreeGrafter"/>
</dbReference>
<reference evidence="2" key="1">
    <citation type="submission" date="2021-01" db="EMBL/GenBank/DDBJ databases">
        <authorList>
            <person name="Kaushik A."/>
        </authorList>
    </citation>
    <scope>NUCLEOTIDE SEQUENCE</scope>
    <source>
        <strain evidence="2">AG1-1C</strain>
    </source>
</reference>
<evidence type="ECO:0000259" key="1">
    <source>
        <dbReference type="PROSITE" id="PS50213"/>
    </source>
</evidence>
<dbReference type="InterPro" id="IPR050904">
    <property type="entry name" value="Adhesion/Biosynth-related"/>
</dbReference>
<dbReference type="Pfam" id="PF02469">
    <property type="entry name" value="Fasciclin"/>
    <property type="match status" value="1"/>
</dbReference>
<sequence>MTELSHLSTMKFLSRVVPKLLVASSAVKAASIALRNNDGFFSEFIAALNENNLTTLADSYEKIAETKEGGQVIDFLENKGELTLLAPENRAFDDNSIINPDVLLYNTVQGNIDKDFRTTDHYFVRRRSRQSRDVVETAQQFPPSNSLRKRTESSQDFQVQVIDQFVTDSGRKRTNDRLILIDRAVGNAKVIRRFNFKQIVVLIIDTVLTLLAKVSDLLYKPLIKSAPNGLVKFRGALQKAGLLDTVDTQGGRITLFAPVDDEFCDIEKFSKDELSSFLKNHFFFGKIVYSPLFTSVRKATAKSGKQLELSYENDIHYVRCGKDKAVVLRSDVISSNGVVHVIDRPLKCD</sequence>
<organism evidence="2 3">
    <name type="scientific">Rhizoctonia solani</name>
    <dbReference type="NCBI Taxonomy" id="456999"/>
    <lineage>
        <taxon>Eukaryota</taxon>
        <taxon>Fungi</taxon>
        <taxon>Dikarya</taxon>
        <taxon>Basidiomycota</taxon>
        <taxon>Agaricomycotina</taxon>
        <taxon>Agaricomycetes</taxon>
        <taxon>Cantharellales</taxon>
        <taxon>Ceratobasidiaceae</taxon>
        <taxon>Rhizoctonia</taxon>
    </lineage>
</organism>
<evidence type="ECO:0000313" key="2">
    <source>
        <dbReference type="EMBL" id="CAE6459255.1"/>
    </source>
</evidence>
<gene>
    <name evidence="2" type="ORF">RDB_LOCUS157149</name>
</gene>
<dbReference type="Gene3D" id="2.30.180.10">
    <property type="entry name" value="FAS1 domain"/>
    <property type="match status" value="2"/>
</dbReference>
<dbReference type="PANTHER" id="PTHR10900:SF77">
    <property type="entry name" value="FI19380P1"/>
    <property type="match status" value="1"/>
</dbReference>
<name>A0A8H3BKP3_9AGAM</name>
<dbReference type="AlphaFoldDB" id="A0A8H3BKP3"/>
<comment type="caution">
    <text evidence="2">The sequence shown here is derived from an EMBL/GenBank/DDBJ whole genome shotgun (WGS) entry which is preliminary data.</text>
</comment>
<dbReference type="InterPro" id="IPR036378">
    <property type="entry name" value="FAS1_dom_sf"/>
</dbReference>